<dbReference type="SUPFAM" id="SSF53067">
    <property type="entry name" value="Actin-like ATPase domain"/>
    <property type="match status" value="2"/>
</dbReference>
<dbReference type="PIRSF" id="PIRSF000538">
    <property type="entry name" value="GlpK"/>
    <property type="match status" value="1"/>
</dbReference>
<dbReference type="FunFam" id="3.30.420.40:FF:000064">
    <property type="entry name" value="Rhamnulokinase"/>
    <property type="match status" value="1"/>
</dbReference>
<dbReference type="GO" id="GO:0004370">
    <property type="term" value="F:glycerol kinase activity"/>
    <property type="evidence" value="ECO:0007669"/>
    <property type="project" value="TreeGrafter"/>
</dbReference>
<organism evidence="12 13">
    <name type="scientific">Cytobacillus firmus</name>
    <name type="common">Bacillus firmus</name>
    <dbReference type="NCBI Taxonomy" id="1399"/>
    <lineage>
        <taxon>Bacteria</taxon>
        <taxon>Bacillati</taxon>
        <taxon>Bacillota</taxon>
        <taxon>Bacilli</taxon>
        <taxon>Bacillales</taxon>
        <taxon>Bacillaceae</taxon>
        <taxon>Cytobacillus</taxon>
    </lineage>
</organism>
<evidence type="ECO:0000313" key="13">
    <source>
        <dbReference type="Proteomes" id="UP000465778"/>
    </source>
</evidence>
<dbReference type="GO" id="GO:0005829">
    <property type="term" value="C:cytosol"/>
    <property type="evidence" value="ECO:0007669"/>
    <property type="project" value="TreeGrafter"/>
</dbReference>
<keyword evidence="3 8" id="KW-0547">Nucleotide-binding</keyword>
<dbReference type="InterPro" id="IPR018485">
    <property type="entry name" value="FGGY_C"/>
</dbReference>
<proteinExistence type="inferred from homology"/>
<keyword evidence="8" id="KW-0460">Magnesium</keyword>
<feature type="active site" description="Proton acceptor" evidence="8">
    <location>
        <position position="238"/>
    </location>
</feature>
<feature type="binding site" evidence="8">
    <location>
        <position position="80"/>
    </location>
    <ligand>
        <name>substrate</name>
    </ligand>
</feature>
<reference evidence="12 13" key="1">
    <citation type="journal article" date="2020" name="G3 (Bethesda)">
        <title>Whole Genome Sequencing and Comparative Genomics of Two Nematicidal Bacillus Strains Reveals a Wide Range of Possible Virulence Factors.</title>
        <authorList>
            <person name="Susic N."/>
            <person name="Janezic S."/>
            <person name="Rupnik M."/>
            <person name="Geric Stare B."/>
        </authorList>
    </citation>
    <scope>NUCLEOTIDE SEQUENCE [LARGE SCALE GENOMIC DNA]</scope>
    <source>
        <strain evidence="12 13">I-1582</strain>
    </source>
</reference>
<feature type="binding site" evidence="8">
    <location>
        <begin position="12"/>
        <end position="16"/>
    </location>
    <ligand>
        <name>ATP</name>
        <dbReference type="ChEBI" id="CHEBI:30616"/>
    </ligand>
</feature>
<dbReference type="UniPathway" id="UPA00541">
    <property type="reaction ID" value="UER00602"/>
</dbReference>
<feature type="binding site" evidence="8">
    <location>
        <begin position="237"/>
        <end position="239"/>
    </location>
    <ligand>
        <name>substrate</name>
    </ligand>
</feature>
<comment type="pathway">
    <text evidence="8">Carbohydrate degradation; L-rhamnose degradation; glycerone phosphate from L-rhamnose: step 2/3.</text>
</comment>
<protein>
    <recommendedName>
        <fullName evidence="8 9">Rhamnulokinase</fullName>
        <shortName evidence="8">RhaB</shortName>
        <ecNumber evidence="8 9">2.7.1.5</ecNumber>
    </recommendedName>
    <alternativeName>
        <fullName evidence="8">ATP:L-rhamnulose phosphotransferase</fullName>
    </alternativeName>
    <alternativeName>
        <fullName evidence="8">L-rhamnulose 1-kinase</fullName>
    </alternativeName>
    <alternativeName>
        <fullName evidence="8">Rhamnulose kinase</fullName>
    </alternativeName>
</protein>
<evidence type="ECO:0000256" key="2">
    <source>
        <dbReference type="ARBA" id="ARBA00022679"/>
    </source>
</evidence>
<evidence type="ECO:0000313" key="12">
    <source>
        <dbReference type="EMBL" id="KAF0822203.1"/>
    </source>
</evidence>
<dbReference type="GO" id="GO:0006071">
    <property type="term" value="P:glycerol metabolic process"/>
    <property type="evidence" value="ECO:0007669"/>
    <property type="project" value="TreeGrafter"/>
</dbReference>
<dbReference type="AlphaFoldDB" id="A0A800N8Y1"/>
<feature type="disulfide bond" evidence="8">
    <location>
        <begin position="354"/>
        <end position="371"/>
    </location>
</feature>
<dbReference type="InterPro" id="IPR000577">
    <property type="entry name" value="Carb_kinase_FGGY"/>
</dbReference>
<dbReference type="CDD" id="cd07771">
    <property type="entry name" value="ASKHA_NBD_FGGY_RhaB-like"/>
    <property type="match status" value="1"/>
</dbReference>
<comment type="caution">
    <text evidence="8">Lacks conserved residue(s) required for the propagation of feature annotation.</text>
</comment>
<dbReference type="InterPro" id="IPR043129">
    <property type="entry name" value="ATPase_NBD"/>
</dbReference>
<sequence length="477" mass="53832">MGKLSLAVDIGASSGRLIAGHLEEGVLKLQEIYRFENKIIQRNNQYCWDVDTLFKEIKKGIHQCGKLGLRPDSIGIDTWAIDFVLLDEKDQPLTDAVSYRDPRTAGMMEEIFKKIGKEELYLETGIQFLTFNTIFQLEALKRNQPEVLDRAKTFLMIPDYFNYLLTGKKSNEYTNATTTQLVNAFTKKWDGEILGKLGINKEMFQEIMPPRTVLGNLKDELVSEFGFDLDVILPATHDTGSAVMAVPEVENTIYISSGTWSLIGVENRFPICVPKACQYNYTNEGGVDYRYRFLKNIMGLWMIQEVKRSYGDQYSFSELVEFAREATAFNTVINVDDGRFLKPENMITEIKEYCTENNLPVPESPGEMAKCIFISLAESYQNAVHEIEEIFEQKFKTINVIGGGCQNEYLNQLIADRTGKEVVAGPSEATAIGNLAAQLMSLGDIGDLTEARTIIKRSFELKKFTPAKSGVNEECTL</sequence>
<comment type="catalytic activity">
    <reaction evidence="8">
        <text>L-rhamnulose + ATP = L-rhamnulose 1-phosphate + ADP + H(+)</text>
        <dbReference type="Rhea" id="RHEA:20117"/>
        <dbReference type="ChEBI" id="CHEBI:15378"/>
        <dbReference type="ChEBI" id="CHEBI:17897"/>
        <dbReference type="ChEBI" id="CHEBI:30616"/>
        <dbReference type="ChEBI" id="CHEBI:58313"/>
        <dbReference type="ChEBI" id="CHEBI:456216"/>
        <dbReference type="EC" id="2.7.1.5"/>
    </reaction>
</comment>
<keyword evidence="5 8" id="KW-0067">ATP-binding</keyword>
<keyword evidence="4 8" id="KW-0418">Kinase</keyword>
<evidence type="ECO:0000256" key="4">
    <source>
        <dbReference type="ARBA" id="ARBA00022777"/>
    </source>
</evidence>
<dbReference type="GO" id="GO:0005524">
    <property type="term" value="F:ATP binding"/>
    <property type="evidence" value="ECO:0007669"/>
    <property type="project" value="UniProtKB-KW"/>
</dbReference>
<comment type="caution">
    <text evidence="12">The sequence shown here is derived from an EMBL/GenBank/DDBJ whole genome shotgun (WGS) entry which is preliminary data.</text>
</comment>
<dbReference type="NCBIfam" id="TIGR02627">
    <property type="entry name" value="rhamnulo_kin"/>
    <property type="match status" value="1"/>
</dbReference>
<dbReference type="InterPro" id="IPR013449">
    <property type="entry name" value="Rhamnulokinase"/>
</dbReference>
<name>A0A800N8Y1_CYTFI</name>
<dbReference type="EMBL" id="VDEM01000065">
    <property type="protein sequence ID" value="KAF0822203.1"/>
    <property type="molecule type" value="Genomic_DNA"/>
</dbReference>
<dbReference type="EC" id="2.7.1.5" evidence="8 9"/>
<accession>A0A800N8Y1</accession>
<dbReference type="HAMAP" id="MF_01535">
    <property type="entry name" value="Rhamnulokinase"/>
    <property type="match status" value="1"/>
</dbReference>
<feature type="binding site" evidence="8">
    <location>
        <position position="259"/>
    </location>
    <ligand>
        <name>ATP</name>
        <dbReference type="ChEBI" id="CHEBI:30616"/>
    </ligand>
</feature>
<evidence type="ECO:0000259" key="10">
    <source>
        <dbReference type="Pfam" id="PF00370"/>
    </source>
</evidence>
<comment type="cofactor">
    <cofactor evidence="8">
        <name>Mg(2+)</name>
        <dbReference type="ChEBI" id="CHEBI:18420"/>
    </cofactor>
</comment>
<keyword evidence="7 8" id="KW-0684">Rhamnose metabolism</keyword>
<dbReference type="Gene3D" id="3.30.420.40">
    <property type="match status" value="2"/>
</dbReference>
<comment type="similarity">
    <text evidence="1">Belongs to the FGGY kinase family.</text>
</comment>
<dbReference type="Proteomes" id="UP000465778">
    <property type="component" value="Unassembled WGS sequence"/>
</dbReference>
<dbReference type="InterPro" id="IPR018484">
    <property type="entry name" value="FGGY_N"/>
</dbReference>
<dbReference type="PANTHER" id="PTHR10196">
    <property type="entry name" value="SUGAR KINASE"/>
    <property type="match status" value="1"/>
</dbReference>
<evidence type="ECO:0000256" key="6">
    <source>
        <dbReference type="ARBA" id="ARBA00023157"/>
    </source>
</evidence>
<feature type="binding site" evidence="8">
    <location>
        <position position="296"/>
    </location>
    <ligand>
        <name>substrate</name>
    </ligand>
</feature>
<feature type="domain" description="Carbohydrate kinase FGGY C-terminal" evidence="11">
    <location>
        <begin position="254"/>
        <end position="441"/>
    </location>
</feature>
<comment type="similarity">
    <text evidence="8">Belongs to the rhamnulokinase family.</text>
</comment>
<dbReference type="Pfam" id="PF02782">
    <property type="entry name" value="FGGY_C"/>
    <property type="match status" value="1"/>
</dbReference>
<dbReference type="GO" id="GO:0008993">
    <property type="term" value="F:rhamnulokinase activity"/>
    <property type="evidence" value="ECO:0007669"/>
    <property type="project" value="UniProtKB-UniRule"/>
</dbReference>
<dbReference type="GO" id="GO:0019301">
    <property type="term" value="P:rhamnose catabolic process"/>
    <property type="evidence" value="ECO:0007669"/>
    <property type="project" value="UniProtKB-UniRule"/>
</dbReference>
<keyword evidence="2 8" id="KW-0808">Transferase</keyword>
<dbReference type="RefSeq" id="WP_159346368.1">
    <property type="nucleotide sequence ID" value="NZ_JBALOT010000032.1"/>
</dbReference>
<comment type="function">
    <text evidence="8">Involved in the catabolism of L-rhamnose (6-deoxy-L-mannose). Catalyzes the transfer of the gamma-phosphate group from ATP to the 1-hydroxyl group of L-rhamnulose to yield L-rhamnulose 1-phosphate.</text>
</comment>
<evidence type="ECO:0000256" key="5">
    <source>
        <dbReference type="ARBA" id="ARBA00022840"/>
    </source>
</evidence>
<keyword evidence="6 8" id="KW-1015">Disulfide bond</keyword>
<feature type="binding site" evidence="8">
    <location>
        <position position="304"/>
    </location>
    <ligand>
        <name>ATP</name>
        <dbReference type="ChEBI" id="CHEBI:30616"/>
    </ligand>
</feature>
<feature type="binding site" evidence="8">
    <location>
        <position position="403"/>
    </location>
    <ligand>
        <name>ATP</name>
        <dbReference type="ChEBI" id="CHEBI:30616"/>
    </ligand>
</feature>
<evidence type="ECO:0000259" key="11">
    <source>
        <dbReference type="Pfam" id="PF02782"/>
    </source>
</evidence>
<dbReference type="OrthoDB" id="9761504at2"/>
<dbReference type="PANTHER" id="PTHR10196:SF93">
    <property type="entry name" value="L-RHAMNULOKINASE"/>
    <property type="match status" value="1"/>
</dbReference>
<evidence type="ECO:0000256" key="3">
    <source>
        <dbReference type="ARBA" id="ARBA00022741"/>
    </source>
</evidence>
<feature type="domain" description="Carbohydrate kinase FGGY N-terminal" evidence="10">
    <location>
        <begin position="6"/>
        <end position="243"/>
    </location>
</feature>
<evidence type="ECO:0000256" key="1">
    <source>
        <dbReference type="ARBA" id="ARBA00009156"/>
    </source>
</evidence>
<evidence type="ECO:0000256" key="9">
    <source>
        <dbReference type="NCBIfam" id="TIGR02627"/>
    </source>
</evidence>
<evidence type="ECO:0000256" key="8">
    <source>
        <dbReference type="HAMAP-Rule" id="MF_01535"/>
    </source>
</evidence>
<dbReference type="Pfam" id="PF00370">
    <property type="entry name" value="FGGY_N"/>
    <property type="match status" value="1"/>
</dbReference>
<evidence type="ECO:0000256" key="7">
    <source>
        <dbReference type="ARBA" id="ARBA00023308"/>
    </source>
</evidence>
<gene>
    <name evidence="8" type="primary">rhaB</name>
    <name evidence="12" type="ORF">KIS1582_4029</name>
</gene>